<organism evidence="2">
    <name type="scientific">Tetraodon nigroviridis</name>
    <name type="common">Spotted green pufferfish</name>
    <name type="synonym">Chelonodon nigroviridis</name>
    <dbReference type="NCBI Taxonomy" id="99883"/>
    <lineage>
        <taxon>Eukaryota</taxon>
        <taxon>Metazoa</taxon>
        <taxon>Chordata</taxon>
        <taxon>Craniata</taxon>
        <taxon>Vertebrata</taxon>
        <taxon>Euteleostomi</taxon>
        <taxon>Actinopterygii</taxon>
        <taxon>Neopterygii</taxon>
        <taxon>Teleostei</taxon>
        <taxon>Neoteleostei</taxon>
        <taxon>Acanthomorphata</taxon>
        <taxon>Eupercaria</taxon>
        <taxon>Tetraodontiformes</taxon>
        <taxon>Tetradontoidea</taxon>
        <taxon>Tetraodontidae</taxon>
        <taxon>Tetraodon</taxon>
    </lineage>
</organism>
<sequence length="118" mass="13147">MSIEYTIDIQLTELGFPEIVSRNLPGRETGSQSISASQKQKVHQDDAAKETSTVAADAVKPRMPAKWRRRSRLKGGAAAPPLGRPTDPLRRRRRRSPDAEQRRTTPPTTATCPTCVRR</sequence>
<reference evidence="2" key="2">
    <citation type="submission" date="2004-02" db="EMBL/GenBank/DDBJ databases">
        <authorList>
            <consortium name="Genoscope"/>
            <consortium name="Whitehead Institute Centre for Genome Research"/>
        </authorList>
    </citation>
    <scope>NUCLEOTIDE SEQUENCE</scope>
</reference>
<feature type="compositionally biased region" description="Basic residues" evidence="1">
    <location>
        <begin position="63"/>
        <end position="73"/>
    </location>
</feature>
<protein>
    <submittedName>
        <fullName evidence="2">(spotted green pufferfish) hypothetical protein</fullName>
    </submittedName>
</protein>
<feature type="region of interest" description="Disordered" evidence="1">
    <location>
        <begin position="21"/>
        <end position="118"/>
    </location>
</feature>
<comment type="caution">
    <text evidence="2">The sequence shown here is derived from an EMBL/GenBank/DDBJ whole genome shotgun (WGS) entry which is preliminary data.</text>
</comment>
<dbReference type="AlphaFoldDB" id="Q4SMZ7"/>
<reference evidence="2" key="1">
    <citation type="journal article" date="2004" name="Nature">
        <title>Genome duplication in the teleost fish Tetraodon nigroviridis reveals the early vertebrate proto-karyotype.</title>
        <authorList>
            <person name="Jaillon O."/>
            <person name="Aury J.-M."/>
            <person name="Brunet F."/>
            <person name="Petit J.-L."/>
            <person name="Stange-Thomann N."/>
            <person name="Mauceli E."/>
            <person name="Bouneau L."/>
            <person name="Fischer C."/>
            <person name="Ozouf-Costaz C."/>
            <person name="Bernot A."/>
            <person name="Nicaud S."/>
            <person name="Jaffe D."/>
            <person name="Fisher S."/>
            <person name="Lutfalla G."/>
            <person name="Dossat C."/>
            <person name="Segurens B."/>
            <person name="Dasilva C."/>
            <person name="Salanoubat M."/>
            <person name="Levy M."/>
            <person name="Boudet N."/>
            <person name="Castellano S."/>
            <person name="Anthouard V."/>
            <person name="Jubin C."/>
            <person name="Castelli V."/>
            <person name="Katinka M."/>
            <person name="Vacherie B."/>
            <person name="Biemont C."/>
            <person name="Skalli Z."/>
            <person name="Cattolico L."/>
            <person name="Poulain J."/>
            <person name="De Berardinis V."/>
            <person name="Cruaud C."/>
            <person name="Duprat S."/>
            <person name="Brottier P."/>
            <person name="Coutanceau J.-P."/>
            <person name="Gouzy J."/>
            <person name="Parra G."/>
            <person name="Lardier G."/>
            <person name="Chapple C."/>
            <person name="McKernan K.J."/>
            <person name="McEwan P."/>
            <person name="Bosak S."/>
            <person name="Kellis M."/>
            <person name="Volff J.-N."/>
            <person name="Guigo R."/>
            <person name="Zody M.C."/>
            <person name="Mesirov J."/>
            <person name="Lindblad-Toh K."/>
            <person name="Birren B."/>
            <person name="Nusbaum C."/>
            <person name="Kahn D."/>
            <person name="Robinson-Rechavi M."/>
            <person name="Laudet V."/>
            <person name="Schachter V."/>
            <person name="Quetier F."/>
            <person name="Saurin W."/>
            <person name="Scarpelli C."/>
            <person name="Wincker P."/>
            <person name="Lander E.S."/>
            <person name="Weissenbach J."/>
            <person name="Roest Crollius H."/>
        </authorList>
    </citation>
    <scope>NUCLEOTIDE SEQUENCE [LARGE SCALE GENOMIC DNA]</scope>
</reference>
<feature type="compositionally biased region" description="Polar residues" evidence="1">
    <location>
        <begin position="29"/>
        <end position="39"/>
    </location>
</feature>
<dbReference type="KEGG" id="tng:GSTEN00015511G001"/>
<name>Q4SMZ7_TETNG</name>
<feature type="compositionally biased region" description="Low complexity" evidence="1">
    <location>
        <begin position="104"/>
        <end position="118"/>
    </location>
</feature>
<evidence type="ECO:0000313" key="2">
    <source>
        <dbReference type="EMBL" id="CAF97985.1"/>
    </source>
</evidence>
<evidence type="ECO:0000256" key="1">
    <source>
        <dbReference type="SAM" id="MobiDB-lite"/>
    </source>
</evidence>
<gene>
    <name evidence="2" type="ORF">GSTENG00015511001</name>
</gene>
<proteinExistence type="predicted"/>
<accession>Q4SMZ7</accession>
<dbReference type="EMBL" id="CAAE01014544">
    <property type="protein sequence ID" value="CAF97985.1"/>
    <property type="molecule type" value="Genomic_DNA"/>
</dbReference>